<protein>
    <submittedName>
        <fullName evidence="1">Uncharacterized protein</fullName>
    </submittedName>
</protein>
<gene>
    <name evidence="1" type="ORF">A9D14_04385</name>
</gene>
<organism evidence="1 2">
    <name type="scientific">Croceicoccus marinus</name>
    <dbReference type="NCBI Taxonomy" id="450378"/>
    <lineage>
        <taxon>Bacteria</taxon>
        <taxon>Pseudomonadati</taxon>
        <taxon>Pseudomonadota</taxon>
        <taxon>Alphaproteobacteria</taxon>
        <taxon>Sphingomonadales</taxon>
        <taxon>Erythrobacteraceae</taxon>
        <taxon>Croceicoccus</taxon>
    </lineage>
</organism>
<evidence type="ECO:0000313" key="2">
    <source>
        <dbReference type="Proteomes" id="UP000195807"/>
    </source>
</evidence>
<dbReference type="Proteomes" id="UP000195807">
    <property type="component" value="Chromosome"/>
</dbReference>
<dbReference type="OrthoDB" id="7360669at2"/>
<sequence length="137" mass="14985">MYRFLDRHLADLDEGARITVDAVRKWVTAVAERKCPADAVAPLFLDRRLIGAMAPFHRALTLLAVHGRMQLGFARECCPVVAEGEALLLSLLDRTSDRRRTCLAAVNEPYVEALQQAVMELEAAMQVAGLAPGSAGR</sequence>
<dbReference type="RefSeq" id="WP_066843253.1">
    <property type="nucleotide sequence ID" value="NZ_CP019602.1"/>
</dbReference>
<proteinExistence type="predicted"/>
<evidence type="ECO:0000313" key="1">
    <source>
        <dbReference type="EMBL" id="ARU15556.1"/>
    </source>
</evidence>
<accession>A0A1Z1FA02</accession>
<keyword evidence="2" id="KW-1185">Reference proteome</keyword>
<dbReference type="KEGG" id="cman:A9D14_04385"/>
<dbReference type="AlphaFoldDB" id="A0A1Z1FA02"/>
<name>A0A1Z1FA02_9SPHN</name>
<reference evidence="1 2" key="1">
    <citation type="submission" date="2017-01" db="EMBL/GenBank/DDBJ databases">
        <title>Complete genome sequence of esterase-producing bacterium Croceicoccus marinus E4A9.</title>
        <authorList>
            <person name="Wu Y.-H."/>
            <person name="Cheng H."/>
            <person name="Xu L."/>
            <person name="Huo Y.-Y."/>
            <person name="Wang C.-S."/>
            <person name="Xu X.-W."/>
        </authorList>
    </citation>
    <scope>NUCLEOTIDE SEQUENCE [LARGE SCALE GENOMIC DNA]</scope>
    <source>
        <strain evidence="1 2">E4A9</strain>
    </source>
</reference>
<dbReference type="EMBL" id="CP019602">
    <property type="protein sequence ID" value="ARU15556.1"/>
    <property type="molecule type" value="Genomic_DNA"/>
</dbReference>